<dbReference type="EMBL" id="JASBWV010000001">
    <property type="protein sequence ID" value="KAJ9128313.1"/>
    <property type="molecule type" value="Genomic_DNA"/>
</dbReference>
<gene>
    <name evidence="1" type="ORF">QFC24_000606</name>
</gene>
<protein>
    <submittedName>
        <fullName evidence="1">Uncharacterized protein</fullName>
    </submittedName>
</protein>
<evidence type="ECO:0000313" key="1">
    <source>
        <dbReference type="EMBL" id="KAJ9128313.1"/>
    </source>
</evidence>
<keyword evidence="2" id="KW-1185">Reference proteome</keyword>
<proteinExistence type="predicted"/>
<accession>A0ACC2XX60</accession>
<organism evidence="1 2">
    <name type="scientific">Naganishia onofrii</name>
    <dbReference type="NCBI Taxonomy" id="1851511"/>
    <lineage>
        <taxon>Eukaryota</taxon>
        <taxon>Fungi</taxon>
        <taxon>Dikarya</taxon>
        <taxon>Basidiomycota</taxon>
        <taxon>Agaricomycotina</taxon>
        <taxon>Tremellomycetes</taxon>
        <taxon>Filobasidiales</taxon>
        <taxon>Filobasidiaceae</taxon>
        <taxon>Naganishia</taxon>
    </lineage>
</organism>
<evidence type="ECO:0000313" key="2">
    <source>
        <dbReference type="Proteomes" id="UP001234202"/>
    </source>
</evidence>
<sequence>MIRKKKRDRVPLWPLLLLLFCLISPVLAEIYSVNNDNNTVIYHDHDWINASATTIVASDIPLEPTATILGLNASTSVVYSASIVTATTTATVTVTDTIPTTGHLPSSSTAADVVRQTDAPRLKGIRLPWSHNAPLLLHHVDEEAREHSPTGSSDGYFADTRNHTSPTPDSKPRNVAAGFVKKLTVAAHPVLVFGSHLSVRNVQQRILDSPVGRWVGGFAFGPFDGFTVVCSANRFPKGWKLDSDSWSTEQGKSAQKAWDTIAVDRLQHQFDQRVQRDPFLKSRADRTEKAPRQKERLHNQMLFLEVKLKADHGCFDSTALTVHSPPVYPRMARAEYWRYRIHAAIMEMTFTQLAVIWMARKLRRRWARNGSAKPVYVRMPRDPPEDPPALPPPVDHASQVKAETDTQQELKETPTIIDCARKPLPCLPPSQLATPASFPDFNWTSRQDIEWMDATILTAIAHRYQRSKSPDTSFAPAHSRTVSSSSVASEKANTEKSDGTSAEGVRATTGETVDSPSTPEPARMQEQTRESQESDGTSDQEDQWASRPDTEWMDVTILTAMAHRYQRPDSPKASFAPFDLTVVSSSSEISESETVEKVNTEKSDGTSAEQVHTTTGETVDSPSTPEPTRLQEKRPKSQDLDRTSVEENQNEAGATVVSPASLTFAETPCLTSVEAATQTELLKSQELDGSTAQGPPTNTEADVVSSATASSVEPAIENETLAVSPTEEAKSPESGNPSAQGIHTDTKAHVVFPSEIKSFELAPQTETETKEVSQIEEPKSPESGSPSGREACTDKEANVVSPPATKSFELASRNETKEVTQTEEPKSLEASNTRPQGSCTDTAANAVLPSTTKSLELATQTETVVAHPDEKPGGTETVSTSVQETHTDTEAHVVSASETIDLATRTETEVAARDELPKRLGVSNTRLPDTCTDPEANAPQDNCTDKEVNVVSSATTPAVVPTTQEETLALPQTATKAAPRPTTEVASPRPDQTATRSSKSHSSRGAVAACFEAAFSRVTPPSSVKKRVPPANIPVTVPSASTNVREQVMQAENIASKLYAGVAKGGEVPVNRGKACKQPPSTTGDSARARYTDINIAMVAASLAPTPTASTAVTGNAQASKPSLVKKYPTSSIYPFSRMEHLDAEDRISRRGHRQ</sequence>
<dbReference type="Proteomes" id="UP001234202">
    <property type="component" value="Unassembled WGS sequence"/>
</dbReference>
<name>A0ACC2XX60_9TREE</name>
<reference evidence="1" key="1">
    <citation type="submission" date="2023-04" db="EMBL/GenBank/DDBJ databases">
        <title>Draft Genome sequencing of Naganishia species isolated from polar environments using Oxford Nanopore Technology.</title>
        <authorList>
            <person name="Leo P."/>
            <person name="Venkateswaran K."/>
        </authorList>
    </citation>
    <scope>NUCLEOTIDE SEQUENCE</scope>
    <source>
        <strain evidence="1">DBVPG 5303</strain>
    </source>
</reference>
<comment type="caution">
    <text evidence="1">The sequence shown here is derived from an EMBL/GenBank/DDBJ whole genome shotgun (WGS) entry which is preliminary data.</text>
</comment>